<evidence type="ECO:0000256" key="1">
    <source>
        <dbReference type="ARBA" id="ARBA00006374"/>
    </source>
</evidence>
<evidence type="ECO:0000313" key="8">
    <source>
        <dbReference type="Proteomes" id="UP000053766"/>
    </source>
</evidence>
<evidence type="ECO:0000256" key="4">
    <source>
        <dbReference type="HAMAP-Rule" id="MF_03046"/>
    </source>
</evidence>
<dbReference type="InterPro" id="IPR018783">
    <property type="entry name" value="TF_ENY2"/>
</dbReference>
<feature type="region of interest" description="Disordered" evidence="6">
    <location>
        <begin position="334"/>
        <end position="354"/>
    </location>
</feature>
<dbReference type="PANTHER" id="PTHR13026">
    <property type="entry name" value="NNP-1 PROTEIN NOVEL NUCLEAR PROTEIN 1 NOP52"/>
    <property type="match status" value="1"/>
</dbReference>
<comment type="subunit">
    <text evidence="4">Component of the nuclear pore complex (NPC)-associated TREX-2 complex (transcription and export complex 2). Component of the SAGA transcription coactivator-HAT complex. Within the SAGA complex, participates to a subcomplex of SAGA called the DUB module (deubiquitination module).</text>
</comment>
<comment type="function">
    <text evidence="4">Involved in mRNA export coupled transcription activation by association with both the TREX-2 and the SAGA complexes. The transcription regulatory histone acetylation (HAT) complex SAGA is a multiprotein complex that activates transcription by remodeling chromatin and mediating histone acetylation and deubiquitination. Within the SAGA complex, participates to a subcomplex that specifically deubiquitinates histones. The SAGA complex is recruited to specific gene promoters by activators, where it is required for transcription. The TREX-2 complex functions in docking export-competent ribonucleoprotein particles (mRNPs) to the nuclear entrance of the nuclear pore complex (nuclear basket). TREX-2 participates in mRNA export and accurate chromatin positioning in the nucleus by tethering genes to the nuclear periphery.</text>
</comment>
<dbReference type="GO" id="GO:0006325">
    <property type="term" value="P:chromatin organization"/>
    <property type="evidence" value="ECO:0007669"/>
    <property type="project" value="UniProtKB-KW"/>
</dbReference>
<evidence type="ECO:0000256" key="6">
    <source>
        <dbReference type="SAM" id="MobiDB-lite"/>
    </source>
</evidence>
<comment type="similarity">
    <text evidence="4">Belongs to the ENY2 family.</text>
</comment>
<keyword evidence="4" id="KW-0509">mRNA transport</keyword>
<dbReference type="Pfam" id="PF10163">
    <property type="entry name" value="EnY2"/>
    <property type="match status" value="1"/>
</dbReference>
<evidence type="ECO:0000256" key="3">
    <source>
        <dbReference type="ARBA" id="ARBA00023242"/>
    </source>
</evidence>
<dbReference type="GO" id="GO:0015031">
    <property type="term" value="P:protein transport"/>
    <property type="evidence" value="ECO:0007669"/>
    <property type="project" value="UniProtKB-KW"/>
</dbReference>
<dbReference type="Gene3D" id="1.10.246.140">
    <property type="match status" value="1"/>
</dbReference>
<dbReference type="HAMAP" id="MF_03046">
    <property type="entry name" value="ENY2_Sus1"/>
    <property type="match status" value="1"/>
</dbReference>
<comment type="similarity">
    <text evidence="1">Belongs to the RRP1 family.</text>
</comment>
<comment type="subcellular location">
    <subcellularLocation>
        <location evidence="4">Nucleus</location>
        <location evidence="4">Nucleoplasm</location>
    </subcellularLocation>
</comment>
<evidence type="ECO:0000313" key="7">
    <source>
        <dbReference type="EMBL" id="KJH47219.1"/>
    </source>
</evidence>
<organism evidence="7 8">
    <name type="scientific">Dictyocaulus viviparus</name>
    <name type="common">Bovine lungworm</name>
    <dbReference type="NCBI Taxonomy" id="29172"/>
    <lineage>
        <taxon>Eukaryota</taxon>
        <taxon>Metazoa</taxon>
        <taxon>Ecdysozoa</taxon>
        <taxon>Nematoda</taxon>
        <taxon>Chromadorea</taxon>
        <taxon>Rhabditida</taxon>
        <taxon>Rhabditina</taxon>
        <taxon>Rhabditomorpha</taxon>
        <taxon>Strongyloidea</taxon>
        <taxon>Metastrongylidae</taxon>
        <taxon>Dictyocaulus</taxon>
    </lineage>
</organism>
<reference evidence="8" key="2">
    <citation type="journal article" date="2016" name="Sci. Rep.">
        <title>Dictyocaulus viviparus genome, variome and transcriptome elucidate lungworm biology and support future intervention.</title>
        <authorList>
            <person name="McNulty S.N."/>
            <person name="Strube C."/>
            <person name="Rosa B.A."/>
            <person name="Martin J.C."/>
            <person name="Tyagi R."/>
            <person name="Choi Y.J."/>
            <person name="Wang Q."/>
            <person name="Hallsworth Pepin K."/>
            <person name="Zhang X."/>
            <person name="Ozersky P."/>
            <person name="Wilson R.K."/>
            <person name="Sternberg P.W."/>
            <person name="Gasser R.B."/>
            <person name="Mitreva M."/>
        </authorList>
    </citation>
    <scope>NUCLEOTIDE SEQUENCE [LARGE SCALE GENOMIC DNA]</scope>
    <source>
        <strain evidence="8">HannoverDv2000</strain>
    </source>
</reference>
<gene>
    <name evidence="7" type="ORF">DICVIV_06673</name>
</gene>
<keyword evidence="4" id="KW-0805">Transcription regulation</keyword>
<dbReference type="STRING" id="29172.A0A0D8XTZ9"/>
<dbReference type="Proteomes" id="UP000053766">
    <property type="component" value="Unassembled WGS sequence"/>
</dbReference>
<keyword evidence="3 4" id="KW-0539">Nucleus</keyword>
<evidence type="ECO:0000256" key="2">
    <source>
        <dbReference type="ARBA" id="ARBA00022552"/>
    </source>
</evidence>
<keyword evidence="4" id="KW-0156">Chromatin regulator</keyword>
<dbReference type="GO" id="GO:0071819">
    <property type="term" value="C:DUBm complex"/>
    <property type="evidence" value="ECO:0007669"/>
    <property type="project" value="UniProtKB-UniRule"/>
</dbReference>
<dbReference type="GO" id="GO:0003713">
    <property type="term" value="F:transcription coactivator activity"/>
    <property type="evidence" value="ECO:0007669"/>
    <property type="project" value="UniProtKB-UniRule"/>
</dbReference>
<protein>
    <recommendedName>
        <fullName evidence="4">Transcription and mRNA export factor ENY2</fullName>
    </recommendedName>
    <alternativeName>
        <fullName evidence="4">Enhancer of yellow 2 transcription factor homolog</fullName>
    </alternativeName>
</protein>
<reference evidence="7 8" key="1">
    <citation type="submission" date="2013-11" db="EMBL/GenBank/DDBJ databases">
        <title>Draft genome of the bovine lungworm Dictyocaulus viviparus.</title>
        <authorList>
            <person name="Mitreva M."/>
        </authorList>
    </citation>
    <scope>NUCLEOTIDE SEQUENCE [LARGE SCALE GENOMIC DNA]</scope>
    <source>
        <strain evidence="7 8">HannoverDv2000</strain>
    </source>
</reference>
<dbReference type="InterPro" id="IPR010301">
    <property type="entry name" value="RRP1"/>
</dbReference>
<keyword evidence="4" id="KW-0804">Transcription</keyword>
<dbReference type="GO" id="GO:0070390">
    <property type="term" value="C:transcription export complex 2"/>
    <property type="evidence" value="ECO:0007669"/>
    <property type="project" value="UniProtKB-UniRule"/>
</dbReference>
<dbReference type="GO" id="GO:0005654">
    <property type="term" value="C:nucleoplasm"/>
    <property type="evidence" value="ECO:0007669"/>
    <property type="project" value="UniProtKB-SubCell"/>
</dbReference>
<keyword evidence="2" id="KW-0698">rRNA processing</keyword>
<keyword evidence="4" id="KW-0653">Protein transport</keyword>
<keyword evidence="4" id="KW-0010">Activator</keyword>
<sequence length="449" mass="52284">MEADLASVEVVFAQKLACGEPVTRQRAFRALQDWIKQQSSVRPFDETDMQRLCKGLHYALWMQDKMLLQEELADRISELLLVFESEKERVLYILCTFRSLGKEWGHIDRWRMDKFLMLMRRVLRVLFKYLCSVKWDKCIRDAYWEAFNQTTISADSSFPDAIKFHFASLILDELDNAGGLTKEQVTSCLEPFALLISNRSISDYLFNSITKEVFATILHQKSEECASRTKGSQNAPDNTATGIDVLFCFFLGRFDYNAIGQMLFNIGRKPETISKRRAKLFEVAAKGNDPYHFEPPTPRIVLTRKDYKEAEYRLRKMQEEVALERARARLLKRKRKRSSNIANSKKARISNDDHAVNGDEDLELEFSSSGEKERAKEVLLARLRKDGWVAEVKSMARRMIKERGVDNVNLEMLYEELKQPARRLVSEDAKKELYLIVRDWVAQRCDVEL</sequence>
<dbReference type="GO" id="GO:0006406">
    <property type="term" value="P:mRNA export from nucleus"/>
    <property type="evidence" value="ECO:0007669"/>
    <property type="project" value="UniProtKB-UniRule"/>
</dbReference>
<keyword evidence="5" id="KW-0175">Coiled coil</keyword>
<dbReference type="EMBL" id="KN716316">
    <property type="protein sequence ID" value="KJH47219.1"/>
    <property type="molecule type" value="Genomic_DNA"/>
</dbReference>
<keyword evidence="4" id="KW-0811">Translocation</keyword>
<dbReference type="GO" id="GO:0030688">
    <property type="term" value="C:preribosome, small subunit precursor"/>
    <property type="evidence" value="ECO:0007669"/>
    <property type="project" value="InterPro"/>
</dbReference>
<feature type="coiled-coil region" evidence="5">
    <location>
        <begin position="300"/>
        <end position="334"/>
    </location>
</feature>
<keyword evidence="8" id="KW-1185">Reference proteome</keyword>
<dbReference type="Pfam" id="PF05997">
    <property type="entry name" value="Nop52"/>
    <property type="match status" value="1"/>
</dbReference>
<dbReference type="AlphaFoldDB" id="A0A0D8XTZ9"/>
<proteinExistence type="inferred from homology"/>
<keyword evidence="4" id="KW-0813">Transport</keyword>
<dbReference type="OrthoDB" id="2019504at2759"/>
<dbReference type="InterPro" id="IPR038212">
    <property type="entry name" value="TF_EnY2_sf"/>
</dbReference>
<name>A0A0D8XTZ9_DICVI</name>
<dbReference type="GO" id="GO:0005643">
    <property type="term" value="C:nuclear pore"/>
    <property type="evidence" value="ECO:0007669"/>
    <property type="project" value="UniProtKB-UniRule"/>
</dbReference>
<dbReference type="GO" id="GO:0006364">
    <property type="term" value="P:rRNA processing"/>
    <property type="evidence" value="ECO:0007669"/>
    <property type="project" value="UniProtKB-KW"/>
</dbReference>
<evidence type="ECO:0000256" key="5">
    <source>
        <dbReference type="SAM" id="Coils"/>
    </source>
</evidence>
<accession>A0A0D8XTZ9</accession>
<dbReference type="GO" id="GO:0000124">
    <property type="term" value="C:SAGA complex"/>
    <property type="evidence" value="ECO:0007669"/>
    <property type="project" value="UniProtKB-UniRule"/>
</dbReference>
<dbReference type="PANTHER" id="PTHR13026:SF0">
    <property type="entry name" value="RIBOSOMAL RNA PROCESSING 1B"/>
    <property type="match status" value="1"/>
</dbReference>
<dbReference type="GO" id="GO:0006368">
    <property type="term" value="P:transcription elongation by RNA polymerase II"/>
    <property type="evidence" value="ECO:0007669"/>
    <property type="project" value="UniProtKB-UniRule"/>
</dbReference>